<sequence precursor="true">MRRFAPLALIALAIAAPVRGDDLFSEIAVESVFDGSTKAEATGSTAAAPAKRVTGAGQLSELLREAGMEPERVDAKTVEVKVAHGQWTIPTTLFAAVDRGEVDITMGLATPEKGAKWDANKLLRLLADPETGGVYFAFDSSKGQVQVRKSLSAREVSATRLSRLLTEMAEFAVARETAWYEESSDLKAKTAEGKGAAPTSLVGSWIASLGEGEAFAIKLTADGKFNLAHVKAGKTTTSAGKMERTGDQLKLIGDKGVTIAGAVANASAEGFDLTLTGGKVLSFKKAAK</sequence>
<dbReference type="OrthoDB" id="275301at2"/>
<proteinExistence type="predicted"/>
<reference evidence="2 3" key="1">
    <citation type="submission" date="2019-02" db="EMBL/GenBank/DDBJ databases">
        <title>Deep-cultivation of Planctomycetes and their phenomic and genomic characterization uncovers novel biology.</title>
        <authorList>
            <person name="Wiegand S."/>
            <person name="Jogler M."/>
            <person name="Boedeker C."/>
            <person name="Pinto D."/>
            <person name="Vollmers J."/>
            <person name="Rivas-Marin E."/>
            <person name="Kohn T."/>
            <person name="Peeters S.H."/>
            <person name="Heuer A."/>
            <person name="Rast P."/>
            <person name="Oberbeckmann S."/>
            <person name="Bunk B."/>
            <person name="Jeske O."/>
            <person name="Meyerdierks A."/>
            <person name="Storesund J.E."/>
            <person name="Kallscheuer N."/>
            <person name="Luecker S."/>
            <person name="Lage O.M."/>
            <person name="Pohl T."/>
            <person name="Merkel B.J."/>
            <person name="Hornburger P."/>
            <person name="Mueller R.-W."/>
            <person name="Bruemmer F."/>
            <person name="Labrenz M."/>
            <person name="Spormann A.M."/>
            <person name="Op Den Camp H."/>
            <person name="Overmann J."/>
            <person name="Amann R."/>
            <person name="Jetten M.S.M."/>
            <person name="Mascher T."/>
            <person name="Medema M.H."/>
            <person name="Devos D.P."/>
            <person name="Kaster A.-K."/>
            <person name="Ovreas L."/>
            <person name="Rohde M."/>
            <person name="Galperin M.Y."/>
            <person name="Jogler C."/>
        </authorList>
    </citation>
    <scope>NUCLEOTIDE SEQUENCE [LARGE SCALE GENOMIC DNA]</scope>
    <source>
        <strain evidence="2 3">Pla108</strain>
    </source>
</reference>
<dbReference type="AlphaFoldDB" id="A0A5C6AGI1"/>
<keyword evidence="3" id="KW-1185">Reference proteome</keyword>
<dbReference type="RefSeq" id="WP_146445044.1">
    <property type="nucleotide sequence ID" value="NZ_SJPR01000002.1"/>
</dbReference>
<evidence type="ECO:0000256" key="1">
    <source>
        <dbReference type="SAM" id="SignalP"/>
    </source>
</evidence>
<dbReference type="Proteomes" id="UP000317421">
    <property type="component" value="Unassembled WGS sequence"/>
</dbReference>
<feature type="chain" id="PRO_5022971742" evidence="1">
    <location>
        <begin position="21"/>
        <end position="288"/>
    </location>
</feature>
<gene>
    <name evidence="2" type="ORF">Pla108_23280</name>
</gene>
<evidence type="ECO:0000313" key="2">
    <source>
        <dbReference type="EMBL" id="TWT98171.1"/>
    </source>
</evidence>
<accession>A0A5C6AGI1</accession>
<dbReference type="EMBL" id="SJPR01000002">
    <property type="protein sequence ID" value="TWT98171.1"/>
    <property type="molecule type" value="Genomic_DNA"/>
</dbReference>
<comment type="caution">
    <text evidence="2">The sequence shown here is derived from an EMBL/GenBank/DDBJ whole genome shotgun (WGS) entry which is preliminary data.</text>
</comment>
<protein>
    <submittedName>
        <fullName evidence="2">Uncharacterized protein</fullName>
    </submittedName>
</protein>
<feature type="signal peptide" evidence="1">
    <location>
        <begin position="1"/>
        <end position="20"/>
    </location>
</feature>
<name>A0A5C6AGI1_9BACT</name>
<organism evidence="2 3">
    <name type="scientific">Botrimarina colliarenosi</name>
    <dbReference type="NCBI Taxonomy" id="2528001"/>
    <lineage>
        <taxon>Bacteria</taxon>
        <taxon>Pseudomonadati</taxon>
        <taxon>Planctomycetota</taxon>
        <taxon>Planctomycetia</taxon>
        <taxon>Pirellulales</taxon>
        <taxon>Lacipirellulaceae</taxon>
        <taxon>Botrimarina</taxon>
    </lineage>
</organism>
<keyword evidence="1" id="KW-0732">Signal</keyword>
<evidence type="ECO:0000313" key="3">
    <source>
        <dbReference type="Proteomes" id="UP000317421"/>
    </source>
</evidence>